<evidence type="ECO:0000313" key="1">
    <source>
        <dbReference type="EMBL" id="EEA90755.1"/>
    </source>
</evidence>
<gene>
    <name evidence="1" type="ORF">COLSTE_01039</name>
</gene>
<reference evidence="1 2" key="2">
    <citation type="submission" date="2008-10" db="EMBL/GenBank/DDBJ databases">
        <authorList>
            <person name="Fulton L."/>
            <person name="Clifton S."/>
            <person name="Fulton B."/>
            <person name="Xu J."/>
            <person name="Minx P."/>
            <person name="Pepin K.H."/>
            <person name="Johnson M."/>
            <person name="Thiruvilangam P."/>
            <person name="Bhonagiri V."/>
            <person name="Nash W.E."/>
            <person name="Mardis E.R."/>
            <person name="Wilson R.K."/>
        </authorList>
    </citation>
    <scope>NUCLEOTIDE SEQUENCE [LARGE SCALE GENOMIC DNA]</scope>
    <source>
        <strain evidence="1 2">DSM 13279</strain>
    </source>
</reference>
<comment type="caution">
    <text evidence="1">The sequence shown here is derived from an EMBL/GenBank/DDBJ whole genome shotgun (WGS) entry which is preliminary data.</text>
</comment>
<organism evidence="1 2">
    <name type="scientific">Collinsella stercoris DSM 13279</name>
    <dbReference type="NCBI Taxonomy" id="445975"/>
    <lineage>
        <taxon>Bacteria</taxon>
        <taxon>Bacillati</taxon>
        <taxon>Actinomycetota</taxon>
        <taxon>Coriobacteriia</taxon>
        <taxon>Coriobacteriales</taxon>
        <taxon>Coriobacteriaceae</taxon>
        <taxon>Collinsella</taxon>
    </lineage>
</organism>
<dbReference type="STRING" id="445975.COLSTE_01039"/>
<reference evidence="1 2" key="1">
    <citation type="submission" date="2008-10" db="EMBL/GenBank/DDBJ databases">
        <title>Draft genome sequence of Collinsella stercoris (DSM 13279).</title>
        <authorList>
            <person name="Sudarsanam P."/>
            <person name="Ley R."/>
            <person name="Guruge J."/>
            <person name="Turnbaugh P.J."/>
            <person name="Mahowald M."/>
            <person name="Liep D."/>
            <person name="Gordon J."/>
        </authorList>
    </citation>
    <scope>NUCLEOTIDE SEQUENCE [LARGE SCALE GENOMIC DNA]</scope>
    <source>
        <strain evidence="1 2">DSM 13279</strain>
    </source>
</reference>
<keyword evidence="2" id="KW-1185">Reference proteome</keyword>
<protein>
    <submittedName>
        <fullName evidence="1">Uncharacterized protein</fullName>
    </submittedName>
</protein>
<proteinExistence type="predicted"/>
<sequence>MRSITGLHVQTCRTAIRRGALTRVQCDRFGVRGRCSRANGPMDWDSPV</sequence>
<evidence type="ECO:0000313" key="2">
    <source>
        <dbReference type="Proteomes" id="UP000003560"/>
    </source>
</evidence>
<dbReference type="HOGENOM" id="CLU_3151662_0_0_11"/>
<name>B6GAE1_9ACTN</name>
<accession>B6GAE1</accession>
<dbReference type="Proteomes" id="UP000003560">
    <property type="component" value="Unassembled WGS sequence"/>
</dbReference>
<dbReference type="AlphaFoldDB" id="B6GAE1"/>
<dbReference type="EMBL" id="ABXJ01000059">
    <property type="protein sequence ID" value="EEA90755.1"/>
    <property type="molecule type" value="Genomic_DNA"/>
</dbReference>